<sequence>MAEPSEPGRQASAGGGSLEEEDEEDEEREPLLPRIAWAQPRKGAPGGAVRLEKAAGEEGAASPNQASDRELLLLPRDASFSSSLSLGCLRSSPTDLDRNRPVGSGAIRLFPSPAPSQSACRRRRLAPHSSPSLGPYPRLLSLSPASPCLVGKALRRASGPAHRPRVSRWSHLGHRAFLSCSPVYSHLFQGL</sequence>
<proteinExistence type="predicted"/>
<evidence type="ECO:0000313" key="2">
    <source>
        <dbReference type="EMBL" id="KAJ8790006.1"/>
    </source>
</evidence>
<organism evidence="2 3">
    <name type="scientific">Eschrichtius robustus</name>
    <name type="common">California gray whale</name>
    <name type="synonym">Eschrichtius gibbosus</name>
    <dbReference type="NCBI Taxonomy" id="9764"/>
    <lineage>
        <taxon>Eukaryota</taxon>
        <taxon>Metazoa</taxon>
        <taxon>Chordata</taxon>
        <taxon>Craniata</taxon>
        <taxon>Vertebrata</taxon>
        <taxon>Euteleostomi</taxon>
        <taxon>Mammalia</taxon>
        <taxon>Eutheria</taxon>
        <taxon>Laurasiatheria</taxon>
        <taxon>Artiodactyla</taxon>
        <taxon>Whippomorpha</taxon>
        <taxon>Cetacea</taxon>
        <taxon>Mysticeti</taxon>
        <taxon>Eschrichtiidae</taxon>
        <taxon>Eschrichtius</taxon>
    </lineage>
</organism>
<keyword evidence="3" id="KW-1185">Reference proteome</keyword>
<protein>
    <submittedName>
        <fullName evidence="2">Uncharacterized protein</fullName>
    </submittedName>
</protein>
<name>A0AB34HE25_ESCRO</name>
<gene>
    <name evidence="2" type="ORF">J1605_004758</name>
</gene>
<evidence type="ECO:0000313" key="3">
    <source>
        <dbReference type="Proteomes" id="UP001159641"/>
    </source>
</evidence>
<feature type="compositionally biased region" description="Acidic residues" evidence="1">
    <location>
        <begin position="18"/>
        <end position="28"/>
    </location>
</feature>
<reference evidence="2 3" key="1">
    <citation type="submission" date="2022-11" db="EMBL/GenBank/DDBJ databases">
        <title>Whole genome sequence of Eschrichtius robustus ER-17-0199.</title>
        <authorList>
            <person name="Bruniche-Olsen A."/>
            <person name="Black A.N."/>
            <person name="Fields C.J."/>
            <person name="Walden K."/>
            <person name="Dewoody J.A."/>
        </authorList>
    </citation>
    <scope>NUCLEOTIDE SEQUENCE [LARGE SCALE GENOMIC DNA]</scope>
    <source>
        <strain evidence="2">ER-17-0199</strain>
        <tissue evidence="2">Blubber</tissue>
    </source>
</reference>
<evidence type="ECO:0000256" key="1">
    <source>
        <dbReference type="SAM" id="MobiDB-lite"/>
    </source>
</evidence>
<comment type="caution">
    <text evidence="2">The sequence shown here is derived from an EMBL/GenBank/DDBJ whole genome shotgun (WGS) entry which is preliminary data.</text>
</comment>
<dbReference type="AlphaFoldDB" id="A0AB34HE25"/>
<dbReference type="Proteomes" id="UP001159641">
    <property type="component" value="Unassembled WGS sequence"/>
</dbReference>
<dbReference type="EMBL" id="JAIQCJ010001385">
    <property type="protein sequence ID" value="KAJ8790006.1"/>
    <property type="molecule type" value="Genomic_DNA"/>
</dbReference>
<accession>A0AB34HE25</accession>
<feature type="region of interest" description="Disordered" evidence="1">
    <location>
        <begin position="1"/>
        <end position="70"/>
    </location>
</feature>